<protein>
    <submittedName>
        <fullName evidence="2">CinA family protein</fullName>
    </submittedName>
</protein>
<dbReference type="NCBIfam" id="TIGR00199">
    <property type="entry name" value="PncC_domain"/>
    <property type="match status" value="1"/>
</dbReference>
<evidence type="ECO:0000259" key="1">
    <source>
        <dbReference type="Pfam" id="PF02464"/>
    </source>
</evidence>
<proteinExistence type="predicted"/>
<gene>
    <name evidence="2" type="ORF">OQZ29_22315</name>
</gene>
<evidence type="ECO:0000313" key="3">
    <source>
        <dbReference type="Proteomes" id="UP001142592"/>
    </source>
</evidence>
<evidence type="ECO:0000313" key="2">
    <source>
        <dbReference type="EMBL" id="MCX3267512.1"/>
    </source>
</evidence>
<organism evidence="2 3">
    <name type="scientific">Pedobacter agri</name>
    <dbReference type="NCBI Taxonomy" id="454586"/>
    <lineage>
        <taxon>Bacteria</taxon>
        <taxon>Pseudomonadati</taxon>
        <taxon>Bacteroidota</taxon>
        <taxon>Sphingobacteriia</taxon>
        <taxon>Sphingobacteriales</taxon>
        <taxon>Sphingobacteriaceae</taxon>
        <taxon>Pedobacter</taxon>
    </lineage>
</organism>
<accession>A0A9X3DGY7</accession>
<reference evidence="2" key="1">
    <citation type="submission" date="2022-11" db="EMBL/GenBank/DDBJ databases">
        <authorList>
            <person name="Graham C."/>
            <person name="Newman J.D."/>
        </authorList>
    </citation>
    <scope>NUCLEOTIDE SEQUENCE</scope>
    <source>
        <strain evidence="2">DSM 19486</strain>
    </source>
</reference>
<dbReference type="InterPro" id="IPR036653">
    <property type="entry name" value="CinA-like_C"/>
</dbReference>
<dbReference type="InterPro" id="IPR008136">
    <property type="entry name" value="CinA_C"/>
</dbReference>
<name>A0A9X3DGY7_9SPHI</name>
<dbReference type="Proteomes" id="UP001142592">
    <property type="component" value="Unassembled WGS sequence"/>
</dbReference>
<sequence length="164" mass="17683">MSKTLNEVGELLIEKKLTIAFAESATGGRLSADFSMIENAGTFLKGGIVCYDACVKEDLLGVEPELIQKYTPESIEVTKAITEGVGKMIPADIHIGVTGLTCPGGSETKEKPIGTMFIYGQSGNKTIFSERVRFIGSKKKIVKAAVKACGQFLLSYLQQLDELK</sequence>
<dbReference type="Gene3D" id="3.90.950.20">
    <property type="entry name" value="CinA-like"/>
    <property type="match status" value="1"/>
</dbReference>
<comment type="caution">
    <text evidence="2">The sequence shown here is derived from an EMBL/GenBank/DDBJ whole genome shotgun (WGS) entry which is preliminary data.</text>
</comment>
<dbReference type="SUPFAM" id="SSF142433">
    <property type="entry name" value="CinA-like"/>
    <property type="match status" value="1"/>
</dbReference>
<feature type="domain" description="CinA C-terminal" evidence="1">
    <location>
        <begin position="5"/>
        <end position="156"/>
    </location>
</feature>
<dbReference type="Pfam" id="PF02464">
    <property type="entry name" value="CinA"/>
    <property type="match status" value="1"/>
</dbReference>
<dbReference type="RefSeq" id="WP_010602707.1">
    <property type="nucleotide sequence ID" value="NZ_JAPJUH010000008.1"/>
</dbReference>
<keyword evidence="3" id="KW-1185">Reference proteome</keyword>
<dbReference type="AlphaFoldDB" id="A0A9X3DGY7"/>
<dbReference type="EMBL" id="JAPJUH010000008">
    <property type="protein sequence ID" value="MCX3267512.1"/>
    <property type="molecule type" value="Genomic_DNA"/>
</dbReference>